<keyword evidence="8 11" id="KW-0067">ATP-binding</keyword>
<dbReference type="Pfam" id="PF00899">
    <property type="entry name" value="ThiF"/>
    <property type="match status" value="1"/>
</dbReference>
<dbReference type="VEuPathDB" id="FungiDB:FOZG_06864"/>
<organism evidence="13">
    <name type="scientific">Fusarium oxysporum Fo47</name>
    <dbReference type="NCBI Taxonomy" id="660027"/>
    <lineage>
        <taxon>Eukaryota</taxon>
        <taxon>Fungi</taxon>
        <taxon>Dikarya</taxon>
        <taxon>Ascomycota</taxon>
        <taxon>Pezizomycotina</taxon>
        <taxon>Sordariomycetes</taxon>
        <taxon>Hypocreomycetidae</taxon>
        <taxon>Hypocreales</taxon>
        <taxon>Nectriaceae</taxon>
        <taxon>Fusarium</taxon>
        <taxon>Fusarium oxysporum species complex</taxon>
    </lineage>
</organism>
<dbReference type="InterPro" id="IPR045886">
    <property type="entry name" value="ThiF/MoeB/HesA"/>
</dbReference>
<dbReference type="SMART" id="SM00985">
    <property type="entry name" value="UBA_e1_C"/>
    <property type="match status" value="1"/>
</dbReference>
<dbReference type="InterPro" id="IPR032418">
    <property type="entry name" value="E1_FCCH"/>
</dbReference>
<comment type="pathway">
    <text evidence="2">Protein modification; protein ubiquitination.</text>
</comment>
<dbReference type="FunFam" id="3.10.290.60:FF:000002">
    <property type="entry name" value="Ubiquitin-like modifier-activating enzyme 1"/>
    <property type="match status" value="1"/>
</dbReference>
<dbReference type="FunFam" id="3.40.50.12550:FF:000001">
    <property type="entry name" value="Ubiquitin-activating enzyme E1 1"/>
    <property type="match status" value="1"/>
</dbReference>
<evidence type="ECO:0000256" key="1">
    <source>
        <dbReference type="ARBA" id="ARBA00000488"/>
    </source>
</evidence>
<dbReference type="CDD" id="cd01490">
    <property type="entry name" value="Ube1_repeat2"/>
    <property type="match status" value="1"/>
</dbReference>
<dbReference type="AlphaFoldDB" id="W9KFX6"/>
<evidence type="ECO:0000256" key="6">
    <source>
        <dbReference type="ARBA" id="ARBA00022741"/>
    </source>
</evidence>
<dbReference type="GO" id="GO:0005634">
    <property type="term" value="C:nucleus"/>
    <property type="evidence" value="ECO:0007669"/>
    <property type="project" value="TreeGrafter"/>
</dbReference>
<dbReference type="FunFam" id="3.40.50.720:FF:000015">
    <property type="entry name" value="Ubiquitin-activating enzyme E1 1"/>
    <property type="match status" value="1"/>
</dbReference>
<dbReference type="InterPro" id="IPR033127">
    <property type="entry name" value="UBQ-activ_enz_E1_Cys_AS"/>
</dbReference>
<evidence type="ECO:0000259" key="12">
    <source>
        <dbReference type="SMART" id="SM00985"/>
    </source>
</evidence>
<dbReference type="InterPro" id="IPR038252">
    <property type="entry name" value="UBA_E1_C_sf"/>
</dbReference>
<dbReference type="InterPro" id="IPR000011">
    <property type="entry name" value="UBQ/SUMO-activ_enz_E1-like"/>
</dbReference>
<dbReference type="InterPro" id="IPR032420">
    <property type="entry name" value="E1_4HB"/>
</dbReference>
<comment type="catalytic activity">
    <reaction evidence="1">
        <text>ATP + ubiquitin + [E1 ubiquitin-activating enzyme]-L-cysteine = AMP + diphosphate + S-ubiquitinyl-[E1 ubiquitin-activating enzyme]-L-cysteine.</text>
        <dbReference type="EC" id="6.2.1.45"/>
    </reaction>
</comment>
<evidence type="ECO:0000256" key="2">
    <source>
        <dbReference type="ARBA" id="ARBA00004906"/>
    </source>
</evidence>
<dbReference type="InterPro" id="IPR019572">
    <property type="entry name" value="UBA_E1_SCCH"/>
</dbReference>
<dbReference type="PANTHER" id="PTHR10953">
    <property type="entry name" value="UBIQUITIN-ACTIVATING ENZYME E1"/>
    <property type="match status" value="1"/>
</dbReference>
<dbReference type="GO" id="GO:0006974">
    <property type="term" value="P:DNA damage response"/>
    <property type="evidence" value="ECO:0007669"/>
    <property type="project" value="TreeGrafter"/>
</dbReference>
<protein>
    <recommendedName>
        <fullName evidence="9">Ubiquitin-activating enzyme E1 1</fullName>
        <ecNumber evidence="4">6.2.1.45</ecNumber>
    </recommendedName>
</protein>
<comment type="similarity">
    <text evidence="3 11">Belongs to the ubiquitin-activating E1 family.</text>
</comment>
<dbReference type="GO" id="GO:0004839">
    <property type="term" value="F:ubiquitin activating enzyme activity"/>
    <property type="evidence" value="ECO:0007669"/>
    <property type="project" value="UniProtKB-EC"/>
</dbReference>
<dbReference type="PANTHER" id="PTHR10953:SF4">
    <property type="entry name" value="UBIQUITIN-ACTIVATING ENZYME E1 C-TERMINAL DOMAIN-CONTAINING PROTEIN"/>
    <property type="match status" value="1"/>
</dbReference>
<dbReference type="Gene3D" id="2.40.30.180">
    <property type="entry name" value="Ubiquitin-activating enzyme E1, FCCH domain"/>
    <property type="match status" value="1"/>
</dbReference>
<evidence type="ECO:0000256" key="11">
    <source>
        <dbReference type="RuleBase" id="RU000519"/>
    </source>
</evidence>
<dbReference type="InterPro" id="IPR018075">
    <property type="entry name" value="UBQ-activ_enz_E1"/>
</dbReference>
<evidence type="ECO:0000256" key="9">
    <source>
        <dbReference type="ARBA" id="ARBA00073786"/>
    </source>
</evidence>
<dbReference type="Pfam" id="PF10585">
    <property type="entry name" value="UBA_E1_SCCH"/>
    <property type="match status" value="1"/>
</dbReference>
<dbReference type="PRINTS" id="PR01849">
    <property type="entry name" value="UBIQUITINACT"/>
</dbReference>
<dbReference type="Gene3D" id="3.50.50.80">
    <property type="entry name" value="Ubiquitin-activating enzyme E1, inactive adenylation domain, subdomain 1"/>
    <property type="match status" value="1"/>
</dbReference>
<dbReference type="CDD" id="cd01491">
    <property type="entry name" value="Ube1_repeat1"/>
    <property type="match status" value="1"/>
</dbReference>
<dbReference type="Pfam" id="PF16190">
    <property type="entry name" value="E1_FCCH"/>
    <property type="match status" value="1"/>
</dbReference>
<dbReference type="Gene3D" id="3.40.50.720">
    <property type="entry name" value="NAD(P)-binding Rossmann-like Domain"/>
    <property type="match status" value="1"/>
</dbReference>
<evidence type="ECO:0000313" key="13">
    <source>
        <dbReference type="EMBL" id="EWZ41649.1"/>
    </source>
</evidence>
<gene>
    <name evidence="13" type="ORF">FOZG_06864</name>
</gene>
<dbReference type="PROSITE" id="PS00865">
    <property type="entry name" value="UBIQUITIN_ACTIVAT_2"/>
    <property type="match status" value="1"/>
</dbReference>
<evidence type="ECO:0000256" key="5">
    <source>
        <dbReference type="ARBA" id="ARBA00022598"/>
    </source>
</evidence>
<dbReference type="InterPro" id="IPR042063">
    <property type="entry name" value="Ubi_acti_E1_SCCH"/>
</dbReference>
<accession>W9KFX6</accession>
<dbReference type="InterPro" id="IPR042302">
    <property type="entry name" value="E1_FCCH_sf"/>
</dbReference>
<dbReference type="EMBL" id="JH717899">
    <property type="protein sequence ID" value="EWZ41649.1"/>
    <property type="molecule type" value="Genomic_DNA"/>
</dbReference>
<proteinExistence type="inferred from homology"/>
<evidence type="ECO:0000256" key="4">
    <source>
        <dbReference type="ARBA" id="ARBA00012990"/>
    </source>
</evidence>
<dbReference type="GO" id="GO:0005737">
    <property type="term" value="C:cytoplasm"/>
    <property type="evidence" value="ECO:0007669"/>
    <property type="project" value="TreeGrafter"/>
</dbReference>
<dbReference type="HOGENOM" id="CLU_002556_0_0_1"/>
<dbReference type="Gene3D" id="3.10.290.60">
    <property type="entry name" value="Ubiquitin-activating enzyme E1, UFD domain"/>
    <property type="match status" value="1"/>
</dbReference>
<dbReference type="FunFam" id="2.40.30.180:FF:000001">
    <property type="entry name" value="ubiquitin-like modifier-activating enzyme 1"/>
    <property type="match status" value="1"/>
</dbReference>
<evidence type="ECO:0000256" key="8">
    <source>
        <dbReference type="ARBA" id="ARBA00022840"/>
    </source>
</evidence>
<sequence>MQVDESVVGHNEIDESLYSRQLYVLGHEAMKRMGASNVLIVGLKGLGVEIAKNIALAGVKSLTLYDPAPVQIADLSSQFFLTPSDVGKPRDEVTVPRVAELNAYTPVKLHQSPGLDGELSQFDKYQVVVLTNAPIHQQKAIGDYCHSKGIYVVIADTYGLFGSVFCDFGEKFTCIDPTGETPLNGIVAGIDEEGLVSALDETRHGLEDGDYVTFSEVEGMEALNGAEPRKITVKGPYTFSIGDVSGLGQYKRGGMYQQVKMPKIINFKDFTTALKEPEFLISDFAKFDRPQQLHLGFQALHAFQLTHKRLPNPMDNDDAIVVLGAAKKFAEQEGLDIQLDEKLLKELSYQAQGDLNPMAAYFGGIVAQEVLKAVSGKFQPINQWMYFDSLESLPTSTKRSAELCKPIGSRYDGQIAVFGTEFQDKIANLKQFLVGAGAIGCEMLKNWAMIGLGTGPEGKIWVTDMDSIERSNLNRQFLFRADDVGQMKSDRAALAVQRMNPDLEGHMVTLKERVSPETENVFNEDFWRNLDGVTNALDNVEARTYVDRRCVFFQKPLLESGTLGTKGNTQVVLPHLTESYSSSQDPPEKEFPMCTIRSFPNKIDHTIAWAKEYMFEKLFVKAPQTVNLYLTQPQFIENSMKQGGNQKETLETIRNYLTTERPRTFEDCIAWARQLFETEFSNKIQQLLYNFPKDSETSSGTPFWSGPKRAPDALKFDPNNPSHFGFIVAAANLHAFNYNIKSPGTDRSIYLRELDNVIVPDFTPSSNVKIQADDKEPVEPESSNFDDNDEIEKLTASLPSPSSLSGFQLVPVDFEKDDDSNHHIDFITACSNLRAENYKIEPADRHKTKFIAGKIIPAIATTTALVTGLVVLELYKIIDGKDDLEQYKNGFINLALPFFGFSEPIASPKVEYQGPDGKVTLDKIWDRFEIEDITLKELLDTFKAKGLTISMLSSGVSLLYASFFPPSKLKERYDLKLSQLVETISKKPIPSHQKEVIFEIVAEDLAEEDVEVPYIKVKMA</sequence>
<dbReference type="Pfam" id="PF09358">
    <property type="entry name" value="E1_UFD"/>
    <property type="match status" value="1"/>
</dbReference>
<dbReference type="Pfam" id="PF16191">
    <property type="entry name" value="E1_4HB"/>
    <property type="match status" value="1"/>
</dbReference>
<dbReference type="FunFam" id="3.50.50.80:FF:000001">
    <property type="entry name" value="ubiquitin-like modifier-activating enzyme 1"/>
    <property type="match status" value="1"/>
</dbReference>
<dbReference type="FunFam" id="1.10.10.2660:FF:000001">
    <property type="entry name" value="Ubiquitin-activating enzyme E1 1"/>
    <property type="match status" value="1"/>
</dbReference>
<dbReference type="Gene3D" id="3.40.50.12550">
    <property type="entry name" value="Ubiquitin-activating enzyme E1, inactive adenylation domain, subdomain 2"/>
    <property type="match status" value="1"/>
</dbReference>
<dbReference type="Gene3D" id="1.10.10.2660">
    <property type="entry name" value="Ubiquitin-activating enzyme E1, SCCH domain"/>
    <property type="match status" value="1"/>
</dbReference>
<dbReference type="NCBIfam" id="TIGR01408">
    <property type="entry name" value="Ube1"/>
    <property type="match status" value="1"/>
</dbReference>
<dbReference type="GO" id="GO:0006511">
    <property type="term" value="P:ubiquitin-dependent protein catabolic process"/>
    <property type="evidence" value="ECO:0007669"/>
    <property type="project" value="TreeGrafter"/>
</dbReference>
<evidence type="ECO:0000256" key="10">
    <source>
        <dbReference type="PROSITE-ProRule" id="PRU10132"/>
    </source>
</evidence>
<reference evidence="13" key="2">
    <citation type="submission" date="2012-06" db="EMBL/GenBank/DDBJ databases">
        <title>Annotation of the Genome Sequence of Fusarium oxysporum Fo47.</title>
        <authorList>
            <consortium name="The Broad Institute Genomics Platform"/>
            <person name="Ma L.-J."/>
            <person name="Corby-Kistler H."/>
            <person name="Broz K."/>
            <person name="Gale L.R."/>
            <person name="Jonkers W."/>
            <person name="O'Donnell K."/>
            <person name="Ploetz R."/>
            <person name="Steinberg C."/>
            <person name="Schwartz D.C."/>
            <person name="VanEtten H."/>
            <person name="Zhou S."/>
            <person name="Young S.K."/>
            <person name="Zeng Q."/>
            <person name="Gargeya S."/>
            <person name="Fitzgerald M."/>
            <person name="Abouelleil A."/>
            <person name="Alvarado L."/>
            <person name="Chapman S.B."/>
            <person name="Gainer-Dewar J."/>
            <person name="Goldberg J."/>
            <person name="Griggs A."/>
            <person name="Gujja S."/>
            <person name="Hansen M."/>
            <person name="Howarth C."/>
            <person name="Imamovic A."/>
            <person name="Ireland A."/>
            <person name="Larimer J."/>
            <person name="McCowan C."/>
            <person name="Murphy C."/>
            <person name="Pearson M."/>
            <person name="Poon T.W."/>
            <person name="Priest M."/>
            <person name="Roberts A."/>
            <person name="Saif S."/>
            <person name="Shea T."/>
            <person name="Sykes S."/>
            <person name="Wortman J."/>
            <person name="Nusbaum C."/>
            <person name="Birren B."/>
        </authorList>
    </citation>
    <scope>NUCLEOTIDE SEQUENCE</scope>
    <source>
        <strain evidence="13">Fo47</strain>
    </source>
</reference>
<feature type="domain" description="Ubiquitin-activating enzyme E1 C-terminal" evidence="12">
    <location>
        <begin position="887"/>
        <end position="1015"/>
    </location>
</feature>
<dbReference type="InterPro" id="IPR018965">
    <property type="entry name" value="Ub-activating_enz_E1_C"/>
</dbReference>
<name>W9KFX6_FUSOX</name>
<dbReference type="UniPathway" id="UPA00143"/>
<evidence type="ECO:0000256" key="7">
    <source>
        <dbReference type="ARBA" id="ARBA00022786"/>
    </source>
</evidence>
<dbReference type="InterPro" id="IPR000594">
    <property type="entry name" value="ThiF_NAD_FAD-bd"/>
</dbReference>
<dbReference type="Proteomes" id="UP000030766">
    <property type="component" value="Unassembled WGS sequence"/>
</dbReference>
<dbReference type="InterPro" id="IPR035985">
    <property type="entry name" value="Ubiquitin-activating_enz"/>
</dbReference>
<dbReference type="SUPFAM" id="SSF69572">
    <property type="entry name" value="Activating enzymes of the ubiquitin-like proteins"/>
    <property type="match status" value="2"/>
</dbReference>
<dbReference type="GO" id="GO:0005524">
    <property type="term" value="F:ATP binding"/>
    <property type="evidence" value="ECO:0007669"/>
    <property type="project" value="UniProtKB-KW"/>
</dbReference>
<dbReference type="EC" id="6.2.1.45" evidence="4"/>
<keyword evidence="5 11" id="KW-0436">Ligase</keyword>
<evidence type="ECO:0000256" key="3">
    <source>
        <dbReference type="ARBA" id="ARBA00005673"/>
    </source>
</evidence>
<keyword evidence="6 11" id="KW-0547">Nucleotide-binding</keyword>
<dbReference type="InterPro" id="IPR042449">
    <property type="entry name" value="Ub-E1_IAD_1"/>
</dbReference>
<keyword evidence="7 11" id="KW-0833">Ubl conjugation pathway</keyword>
<feature type="active site" description="Glycyl thioester intermediate" evidence="10">
    <location>
        <position position="594"/>
    </location>
</feature>
<reference evidence="13" key="1">
    <citation type="submission" date="2011-06" db="EMBL/GenBank/DDBJ databases">
        <title>The Genome Sequence of Fusarium oxysporum Fo47.</title>
        <authorList>
            <consortium name="The Broad Institute Genome Sequencing Platform"/>
            <person name="Ma L.-J."/>
            <person name="Gale L.R."/>
            <person name="Schwartz D.C."/>
            <person name="Zhou S."/>
            <person name="Corby-Kistler H."/>
            <person name="Young S.K."/>
            <person name="Zeng Q."/>
            <person name="Gargeya S."/>
            <person name="Fitzgerald M."/>
            <person name="Haas B."/>
            <person name="Abouelleil A."/>
            <person name="Alvarado L."/>
            <person name="Arachchi H.M."/>
            <person name="Berlin A."/>
            <person name="Brown A."/>
            <person name="Chapman S.B."/>
            <person name="Chen Z."/>
            <person name="Dunbar C."/>
            <person name="Freedman E."/>
            <person name="Gearin G."/>
            <person name="Gellesch M."/>
            <person name="Goldberg J."/>
            <person name="Griggs A."/>
            <person name="Gujja S."/>
            <person name="Heiman D."/>
            <person name="Howarth C."/>
            <person name="Larson L."/>
            <person name="Lui A."/>
            <person name="MacDonald P.J.P."/>
            <person name="Mehta T."/>
            <person name="Montmayeur A."/>
            <person name="Murphy C."/>
            <person name="Neiman D."/>
            <person name="Pearson M."/>
            <person name="Priest M."/>
            <person name="Roberts A."/>
            <person name="Saif S."/>
            <person name="Shea T."/>
            <person name="Shenoy N."/>
            <person name="Sisk P."/>
            <person name="Stolte C."/>
            <person name="Sykes S."/>
            <person name="Wortman J."/>
            <person name="Nusbaum C."/>
            <person name="Birren B."/>
        </authorList>
    </citation>
    <scope>NUCLEOTIDE SEQUENCE [LARGE SCALE GENOMIC DNA]</scope>
    <source>
        <strain evidence="13">Fo47</strain>
    </source>
</reference>